<dbReference type="EMBL" id="OU503050">
    <property type="protein sequence ID" value="CAI9777074.1"/>
    <property type="molecule type" value="Genomic_DNA"/>
</dbReference>
<reference evidence="3" key="1">
    <citation type="submission" date="2023-05" db="EMBL/GenBank/DDBJ databases">
        <authorList>
            <person name="Huff M."/>
        </authorList>
    </citation>
    <scope>NUCLEOTIDE SEQUENCE</scope>
</reference>
<dbReference type="Gene3D" id="3.30.559.10">
    <property type="entry name" value="Chloramphenicol acetyltransferase-like domain"/>
    <property type="match status" value="2"/>
</dbReference>
<dbReference type="Pfam" id="PF02458">
    <property type="entry name" value="Transferase"/>
    <property type="match status" value="1"/>
</dbReference>
<keyword evidence="4" id="KW-1185">Reference proteome</keyword>
<organism evidence="3 4">
    <name type="scientific">Fraxinus pennsylvanica</name>
    <dbReference type="NCBI Taxonomy" id="56036"/>
    <lineage>
        <taxon>Eukaryota</taxon>
        <taxon>Viridiplantae</taxon>
        <taxon>Streptophyta</taxon>
        <taxon>Embryophyta</taxon>
        <taxon>Tracheophyta</taxon>
        <taxon>Spermatophyta</taxon>
        <taxon>Magnoliopsida</taxon>
        <taxon>eudicotyledons</taxon>
        <taxon>Gunneridae</taxon>
        <taxon>Pentapetalae</taxon>
        <taxon>asterids</taxon>
        <taxon>lamiids</taxon>
        <taxon>Lamiales</taxon>
        <taxon>Oleaceae</taxon>
        <taxon>Oleeae</taxon>
        <taxon>Fraxinus</taxon>
    </lineage>
</organism>
<dbReference type="GO" id="GO:0016747">
    <property type="term" value="F:acyltransferase activity, transferring groups other than amino-acyl groups"/>
    <property type="evidence" value="ECO:0007669"/>
    <property type="project" value="UniProtKB-ARBA"/>
</dbReference>
<evidence type="ECO:0000256" key="1">
    <source>
        <dbReference type="ARBA" id="ARBA00022679"/>
    </source>
</evidence>
<proteinExistence type="predicted"/>
<sequence>MATTVLEHCQVTPPPDATPEFSLPIVFFDLIWWDFPPNQSVLFFDSPISKFHFLDTIVPKLKQSLSLTLKHFLPLAGKIIHPLISGMPISLYAVGDSVSLTIAESSADFNDLTGNHPRDSREFYSYVPQLPPATRSSDSIRVPVLALQVTVFPEYGVCFGFTNHHAIGDASTVVSFIQSWASINRFNGDIQYCSLPLFDRTNVRDLNGLDSVYWDLILKFCDSLEPPLINPPTNKFRATFVLREEDVQKLKKLVLSERKSVTHVSSFTVVCALVWICLAKSATESGEVVADDEVEHFNFVADCRSRLNPPLPATYFGNCVAPVLEAKSSHGKLKGNDGFLIATESIGQAIARTVFNEKGILHDAHNWPAQFEELIGKRQFSVAGSPRFDFYSVDYGWGLPKKFEALFIDGDGAISICKSREPEGGIEIGLSRPKISIDSFVTTFAEELRNLLP</sequence>
<dbReference type="InterPro" id="IPR051504">
    <property type="entry name" value="Plant_metabolite_acyltrans"/>
</dbReference>
<accession>A0AAD1ZWT5</accession>
<dbReference type="Proteomes" id="UP000834106">
    <property type="component" value="Chromosome 15"/>
</dbReference>
<evidence type="ECO:0000313" key="3">
    <source>
        <dbReference type="EMBL" id="CAI9777074.1"/>
    </source>
</evidence>
<name>A0AAD1ZWT5_9LAMI</name>
<keyword evidence="1" id="KW-0808">Transferase</keyword>
<keyword evidence="2" id="KW-0012">Acyltransferase</keyword>
<dbReference type="AlphaFoldDB" id="A0AAD1ZWT5"/>
<evidence type="ECO:0000313" key="4">
    <source>
        <dbReference type="Proteomes" id="UP000834106"/>
    </source>
</evidence>
<evidence type="ECO:0000256" key="2">
    <source>
        <dbReference type="ARBA" id="ARBA00023315"/>
    </source>
</evidence>
<gene>
    <name evidence="3" type="ORF">FPE_LOCUS24504</name>
</gene>
<dbReference type="PANTHER" id="PTHR31625">
    <property type="match status" value="1"/>
</dbReference>
<protein>
    <submittedName>
        <fullName evidence="3">Uncharacterized protein</fullName>
    </submittedName>
</protein>
<dbReference type="InterPro" id="IPR023213">
    <property type="entry name" value="CAT-like_dom_sf"/>
</dbReference>